<sequence>MRQMQEALHDPRHELRGHSPFRGAGQEFVTAKGNGSHISLLRLLQSGLTVAQVERYIEHEIREC</sequence>
<protein>
    <submittedName>
        <fullName evidence="2">Uncharacterized protein</fullName>
    </submittedName>
</protein>
<gene>
    <name evidence="2" type="ORF">GBAR_LOCUS11612</name>
</gene>
<accession>A0AA35RY50</accession>
<feature type="compositionally biased region" description="Basic and acidic residues" evidence="1">
    <location>
        <begin position="7"/>
        <end position="17"/>
    </location>
</feature>
<comment type="caution">
    <text evidence="2">The sequence shown here is derived from an EMBL/GenBank/DDBJ whole genome shotgun (WGS) entry which is preliminary data.</text>
</comment>
<name>A0AA35RY50_GEOBA</name>
<feature type="region of interest" description="Disordered" evidence="1">
    <location>
        <begin position="1"/>
        <end position="25"/>
    </location>
</feature>
<evidence type="ECO:0000313" key="2">
    <source>
        <dbReference type="EMBL" id="CAI8019297.1"/>
    </source>
</evidence>
<keyword evidence="3" id="KW-1185">Reference proteome</keyword>
<dbReference type="Proteomes" id="UP001174909">
    <property type="component" value="Unassembled WGS sequence"/>
</dbReference>
<proteinExistence type="predicted"/>
<reference evidence="2" key="1">
    <citation type="submission" date="2023-03" db="EMBL/GenBank/DDBJ databases">
        <authorList>
            <person name="Steffen K."/>
            <person name="Cardenas P."/>
        </authorList>
    </citation>
    <scope>NUCLEOTIDE SEQUENCE</scope>
</reference>
<dbReference type="AlphaFoldDB" id="A0AA35RY50"/>
<dbReference type="EMBL" id="CASHTH010001743">
    <property type="protein sequence ID" value="CAI8019297.1"/>
    <property type="molecule type" value="Genomic_DNA"/>
</dbReference>
<evidence type="ECO:0000313" key="3">
    <source>
        <dbReference type="Proteomes" id="UP001174909"/>
    </source>
</evidence>
<organism evidence="2 3">
    <name type="scientific">Geodia barretti</name>
    <name type="common">Barrett's horny sponge</name>
    <dbReference type="NCBI Taxonomy" id="519541"/>
    <lineage>
        <taxon>Eukaryota</taxon>
        <taxon>Metazoa</taxon>
        <taxon>Porifera</taxon>
        <taxon>Demospongiae</taxon>
        <taxon>Heteroscleromorpha</taxon>
        <taxon>Tetractinellida</taxon>
        <taxon>Astrophorina</taxon>
        <taxon>Geodiidae</taxon>
        <taxon>Geodia</taxon>
    </lineage>
</organism>
<evidence type="ECO:0000256" key="1">
    <source>
        <dbReference type="SAM" id="MobiDB-lite"/>
    </source>
</evidence>